<dbReference type="PRINTS" id="PR00173">
    <property type="entry name" value="EDTRNSPORT"/>
</dbReference>
<dbReference type="GO" id="GO:0005886">
    <property type="term" value="C:plasma membrane"/>
    <property type="evidence" value="ECO:0007669"/>
    <property type="project" value="UniProtKB-SubCell"/>
</dbReference>
<evidence type="ECO:0000256" key="1">
    <source>
        <dbReference type="ARBA" id="ARBA00004651"/>
    </source>
</evidence>
<dbReference type="FunFam" id="1.10.3860.10:FF:000001">
    <property type="entry name" value="C4-dicarboxylate transport protein"/>
    <property type="match status" value="1"/>
</dbReference>
<evidence type="ECO:0000256" key="7">
    <source>
        <dbReference type="ARBA" id="ARBA00023136"/>
    </source>
</evidence>
<dbReference type="InterPro" id="IPR036458">
    <property type="entry name" value="Na:dicarbo_symporter_sf"/>
</dbReference>
<dbReference type="SUPFAM" id="SSF118215">
    <property type="entry name" value="Proton glutamate symport protein"/>
    <property type="match status" value="1"/>
</dbReference>
<evidence type="ECO:0000256" key="3">
    <source>
        <dbReference type="ARBA" id="ARBA00022475"/>
    </source>
</evidence>
<accession>A0A975DGW0</accession>
<reference evidence="9" key="1">
    <citation type="submission" date="2021-03" db="EMBL/GenBank/DDBJ databases">
        <title>Complete Genome of Pseudoalteromonas xiamenensis STKMTI.2, a new potential marine bacterium producing anti-Vibrio compounds.</title>
        <authorList>
            <person name="Handayani D.P."/>
            <person name="Isnansetyo A."/>
            <person name="Istiqomah I."/>
            <person name="Jumina J."/>
        </authorList>
    </citation>
    <scope>NUCLEOTIDE SEQUENCE</scope>
    <source>
        <strain evidence="9">STKMTI.2</strain>
    </source>
</reference>
<keyword evidence="3" id="KW-1003">Cell membrane</keyword>
<dbReference type="InterPro" id="IPR001991">
    <property type="entry name" value="Na-dicarboxylate_symporter"/>
</dbReference>
<dbReference type="Pfam" id="PF00375">
    <property type="entry name" value="SDF"/>
    <property type="match status" value="1"/>
</dbReference>
<keyword evidence="4 8" id="KW-0812">Transmembrane</keyword>
<feature type="transmembrane region" description="Helical" evidence="8">
    <location>
        <begin position="369"/>
        <end position="391"/>
    </location>
</feature>
<evidence type="ECO:0000256" key="2">
    <source>
        <dbReference type="ARBA" id="ARBA00022448"/>
    </source>
</evidence>
<keyword evidence="6 8" id="KW-1133">Transmembrane helix</keyword>
<evidence type="ECO:0000256" key="4">
    <source>
        <dbReference type="ARBA" id="ARBA00022692"/>
    </source>
</evidence>
<dbReference type="PANTHER" id="PTHR42865:SF7">
    <property type="entry name" value="PROTON_GLUTAMATE-ASPARTATE SYMPORTER"/>
    <property type="match status" value="1"/>
</dbReference>
<feature type="transmembrane region" description="Helical" evidence="8">
    <location>
        <begin position="203"/>
        <end position="223"/>
    </location>
</feature>
<feature type="transmembrane region" description="Helical" evidence="8">
    <location>
        <begin position="51"/>
        <end position="80"/>
    </location>
</feature>
<feature type="transmembrane region" description="Helical" evidence="8">
    <location>
        <begin position="101"/>
        <end position="123"/>
    </location>
</feature>
<evidence type="ECO:0000313" key="10">
    <source>
        <dbReference type="Proteomes" id="UP000664904"/>
    </source>
</evidence>
<dbReference type="PANTHER" id="PTHR42865">
    <property type="entry name" value="PROTON/GLUTAMATE-ASPARTATE SYMPORTER"/>
    <property type="match status" value="1"/>
</dbReference>
<feature type="transmembrane region" description="Helical" evidence="8">
    <location>
        <begin position="346"/>
        <end position="363"/>
    </location>
</feature>
<keyword evidence="7 8" id="KW-0472">Membrane</keyword>
<dbReference type="RefSeq" id="WP_208843087.1">
    <property type="nucleotide sequence ID" value="NZ_CP072133.1"/>
</dbReference>
<protein>
    <submittedName>
        <fullName evidence="9">Dicarboxylate/amino acid:cation symporter</fullName>
    </submittedName>
</protein>
<dbReference type="AlphaFoldDB" id="A0A975DGW0"/>
<dbReference type="Gene3D" id="1.10.3860.10">
    <property type="entry name" value="Sodium:dicarboxylate symporter"/>
    <property type="match status" value="1"/>
</dbReference>
<evidence type="ECO:0000313" key="9">
    <source>
        <dbReference type="EMBL" id="QTH71460.1"/>
    </source>
</evidence>
<gene>
    <name evidence="9" type="ORF">J5O05_17165</name>
</gene>
<proteinExistence type="predicted"/>
<evidence type="ECO:0000256" key="8">
    <source>
        <dbReference type="SAM" id="Phobius"/>
    </source>
</evidence>
<keyword evidence="10" id="KW-1185">Reference proteome</keyword>
<dbReference type="GO" id="GO:0015293">
    <property type="term" value="F:symporter activity"/>
    <property type="evidence" value="ECO:0007669"/>
    <property type="project" value="UniProtKB-KW"/>
</dbReference>
<keyword evidence="5" id="KW-0769">Symport</keyword>
<dbReference type="KEGG" id="pxi:J5O05_17165"/>
<dbReference type="GO" id="GO:0006835">
    <property type="term" value="P:dicarboxylic acid transport"/>
    <property type="evidence" value="ECO:0007669"/>
    <property type="project" value="TreeGrafter"/>
</dbReference>
<feature type="transmembrane region" description="Helical" evidence="8">
    <location>
        <begin position="165"/>
        <end position="182"/>
    </location>
</feature>
<sequence>MSNLKTISLTTKILIGMLLGILIGLSLQFILGDQQDIVIPLGLFDFPVKNFFVDGLFNIGGQIFIASLKMLVVPLVFISLVCGTCSLSDPKKLGRLGGKSLFLYLVTTAIAITVAISFALIVAPGEGVTIPTDASYEAKQAPSLVDVIIGMFPTNPIDAMASGNMLQVIVFALLFGIAMALSGESGKRVAVLFDDLNNVVLKLVTILMNLAPYGVFCLMAKLFTTIEISIIKSLAKYFCVVVAALLFHAFVNYSLILKILTGLNPLIFLKKMEDACMFAFSTSSSSATMPVTLETATKKLGAKNSVASFTIPLGATINMDGTAIMQGVATVFIAQVYGIDLTIQDYLMVIVTATLASVGTAGVPGVGLIMLAMVLNQVGLPVEGIAIIIGVDRLLDMTRTAVNITGDCMVTCVVAKSEGELNVDTFNDPEAAKQLEDYPPKF</sequence>
<feature type="transmembrane region" description="Helical" evidence="8">
    <location>
        <begin position="12"/>
        <end position="31"/>
    </location>
</feature>
<organism evidence="9 10">
    <name type="scientific">Pseudoalteromonas xiamenensis</name>
    <dbReference type="NCBI Taxonomy" id="882626"/>
    <lineage>
        <taxon>Bacteria</taxon>
        <taxon>Pseudomonadati</taxon>
        <taxon>Pseudomonadota</taxon>
        <taxon>Gammaproteobacteria</taxon>
        <taxon>Alteromonadales</taxon>
        <taxon>Pseudoalteromonadaceae</taxon>
        <taxon>Pseudoalteromonas</taxon>
    </lineage>
</organism>
<name>A0A975DGW0_9GAMM</name>
<keyword evidence="2" id="KW-0813">Transport</keyword>
<feature type="transmembrane region" description="Helical" evidence="8">
    <location>
        <begin position="235"/>
        <end position="255"/>
    </location>
</feature>
<comment type="subcellular location">
    <subcellularLocation>
        <location evidence="1">Cell membrane</location>
        <topology evidence="1">Multi-pass membrane protein</topology>
    </subcellularLocation>
</comment>
<evidence type="ECO:0000256" key="6">
    <source>
        <dbReference type="ARBA" id="ARBA00022989"/>
    </source>
</evidence>
<evidence type="ECO:0000256" key="5">
    <source>
        <dbReference type="ARBA" id="ARBA00022847"/>
    </source>
</evidence>
<dbReference type="Proteomes" id="UP000664904">
    <property type="component" value="Chromosome"/>
</dbReference>
<dbReference type="EMBL" id="CP072133">
    <property type="protein sequence ID" value="QTH71460.1"/>
    <property type="molecule type" value="Genomic_DNA"/>
</dbReference>